<organism evidence="9 10">
    <name type="scientific">Protaetiibacter mangrovi</name>
    <dbReference type="NCBI Taxonomy" id="2970926"/>
    <lineage>
        <taxon>Bacteria</taxon>
        <taxon>Bacillati</taxon>
        <taxon>Actinomycetota</taxon>
        <taxon>Actinomycetes</taxon>
        <taxon>Micrococcales</taxon>
        <taxon>Microbacteriaceae</taxon>
        <taxon>Protaetiibacter</taxon>
    </lineage>
</organism>
<feature type="transmembrane region" description="Helical" evidence="7">
    <location>
        <begin position="161"/>
        <end position="182"/>
    </location>
</feature>
<feature type="transmembrane region" description="Helical" evidence="7">
    <location>
        <begin position="262"/>
        <end position="281"/>
    </location>
</feature>
<evidence type="ECO:0000256" key="6">
    <source>
        <dbReference type="ARBA" id="ARBA00023136"/>
    </source>
</evidence>
<evidence type="ECO:0000256" key="3">
    <source>
        <dbReference type="ARBA" id="ARBA00022475"/>
    </source>
</evidence>
<evidence type="ECO:0000313" key="9">
    <source>
        <dbReference type="EMBL" id="MCS0500092.1"/>
    </source>
</evidence>
<evidence type="ECO:0000259" key="8">
    <source>
        <dbReference type="PROSITE" id="PS50928"/>
    </source>
</evidence>
<feature type="transmembrane region" description="Helical" evidence="7">
    <location>
        <begin position="24"/>
        <end position="48"/>
    </location>
</feature>
<dbReference type="PANTHER" id="PTHR43744">
    <property type="entry name" value="ABC TRANSPORTER PERMEASE PROTEIN MG189-RELATED-RELATED"/>
    <property type="match status" value="1"/>
</dbReference>
<evidence type="ECO:0000256" key="4">
    <source>
        <dbReference type="ARBA" id="ARBA00022692"/>
    </source>
</evidence>
<gene>
    <name evidence="9" type="ORF">NUH29_11100</name>
</gene>
<keyword evidence="5 7" id="KW-1133">Transmembrane helix</keyword>
<dbReference type="SUPFAM" id="SSF161098">
    <property type="entry name" value="MetI-like"/>
    <property type="match status" value="1"/>
</dbReference>
<comment type="caution">
    <text evidence="9">The sequence shown here is derived from an EMBL/GenBank/DDBJ whole genome shotgun (WGS) entry which is preliminary data.</text>
</comment>
<dbReference type="Pfam" id="PF00528">
    <property type="entry name" value="BPD_transp_1"/>
    <property type="match status" value="1"/>
</dbReference>
<reference evidence="9 10" key="1">
    <citation type="submission" date="2022-08" db="EMBL/GenBank/DDBJ databases">
        <authorList>
            <person name="Li F."/>
        </authorList>
    </citation>
    <scope>NUCLEOTIDE SEQUENCE [LARGE SCALE GENOMIC DNA]</scope>
    <source>
        <strain evidence="9 10">10F1B-8-1</strain>
    </source>
</reference>
<evidence type="ECO:0000256" key="7">
    <source>
        <dbReference type="RuleBase" id="RU363032"/>
    </source>
</evidence>
<dbReference type="PANTHER" id="PTHR43744:SF3">
    <property type="entry name" value="LACTOSE TRANSPORT SYSTEM PERMEASE PROTEIN LACG"/>
    <property type="match status" value="1"/>
</dbReference>
<dbReference type="InterPro" id="IPR000515">
    <property type="entry name" value="MetI-like"/>
</dbReference>
<accession>A0ABT1ZHA5</accession>
<feature type="domain" description="ABC transmembrane type-1" evidence="8">
    <location>
        <begin position="90"/>
        <end position="281"/>
    </location>
</feature>
<keyword evidence="3" id="KW-1003">Cell membrane</keyword>
<dbReference type="Proteomes" id="UP001205337">
    <property type="component" value="Unassembled WGS sequence"/>
</dbReference>
<keyword evidence="4 7" id="KW-0812">Transmembrane</keyword>
<dbReference type="Gene3D" id="1.10.3720.10">
    <property type="entry name" value="MetI-like"/>
    <property type="match status" value="1"/>
</dbReference>
<feature type="transmembrane region" description="Helical" evidence="7">
    <location>
        <begin position="89"/>
        <end position="115"/>
    </location>
</feature>
<evidence type="ECO:0000256" key="2">
    <source>
        <dbReference type="ARBA" id="ARBA00022448"/>
    </source>
</evidence>
<evidence type="ECO:0000256" key="1">
    <source>
        <dbReference type="ARBA" id="ARBA00004651"/>
    </source>
</evidence>
<evidence type="ECO:0000256" key="5">
    <source>
        <dbReference type="ARBA" id="ARBA00022989"/>
    </source>
</evidence>
<name>A0ABT1ZHA5_9MICO</name>
<evidence type="ECO:0000313" key="10">
    <source>
        <dbReference type="Proteomes" id="UP001205337"/>
    </source>
</evidence>
<sequence length="296" mass="32501">MTTTPSIAPVRPTRRRRGRAGARAAAVVRHAVLIPIALLWLVPLYVVIINAFKTNGDIVAAPFEIPFDRISLEYLQFALVNPNFNVVGAYGYTALLVVVNIVLLIVIAGPVSYVISRGLNTRHRALLFYFLLGTFIPGQAILIPATTVLRTLGLMNSFPGLVLFQVVAHLPVTIFLFVGYIRSIPRSIDEAAIIDGAGMLRRYWSVIFPLMRPIVATVVILTGMGVWNDFVHPQIILGPFSPKTVTTGIYAAFGLYVNDYTIIFPDLLLAIAPLLIFFVFMQRHIVSGLTTGALKS</sequence>
<dbReference type="PROSITE" id="PS50928">
    <property type="entry name" value="ABC_TM1"/>
    <property type="match status" value="1"/>
</dbReference>
<keyword evidence="2 7" id="KW-0813">Transport</keyword>
<dbReference type="EMBL" id="JANTHX010000007">
    <property type="protein sequence ID" value="MCS0500092.1"/>
    <property type="molecule type" value="Genomic_DNA"/>
</dbReference>
<keyword evidence="10" id="KW-1185">Reference proteome</keyword>
<comment type="subcellular location">
    <subcellularLocation>
        <location evidence="1 7">Cell membrane</location>
        <topology evidence="1 7">Multi-pass membrane protein</topology>
    </subcellularLocation>
</comment>
<feature type="transmembrane region" description="Helical" evidence="7">
    <location>
        <begin position="203"/>
        <end position="227"/>
    </location>
</feature>
<protein>
    <submittedName>
        <fullName evidence="9">Carbohydrate ABC transporter permease</fullName>
    </submittedName>
</protein>
<feature type="transmembrane region" description="Helical" evidence="7">
    <location>
        <begin position="127"/>
        <end position="149"/>
    </location>
</feature>
<proteinExistence type="inferred from homology"/>
<dbReference type="InterPro" id="IPR035906">
    <property type="entry name" value="MetI-like_sf"/>
</dbReference>
<comment type="similarity">
    <text evidence="7">Belongs to the binding-protein-dependent transport system permease family.</text>
</comment>
<dbReference type="CDD" id="cd06261">
    <property type="entry name" value="TM_PBP2"/>
    <property type="match status" value="1"/>
</dbReference>
<keyword evidence="6 7" id="KW-0472">Membrane</keyword>
<dbReference type="RefSeq" id="WP_258799188.1">
    <property type="nucleotide sequence ID" value="NZ_JANTHX010000007.1"/>
</dbReference>